<keyword evidence="7" id="KW-0411">Iron-sulfur</keyword>
<name>A0AAX2J6U7_9FUSO</name>
<evidence type="ECO:0000256" key="5">
    <source>
        <dbReference type="ARBA" id="ARBA00022723"/>
    </source>
</evidence>
<dbReference type="SFLD" id="SFLDG01123">
    <property type="entry name" value="methyltransferase_(Class_B)"/>
    <property type="match status" value="1"/>
</dbReference>
<dbReference type="EMBL" id="LS483487">
    <property type="protein sequence ID" value="SQI99608.1"/>
    <property type="molecule type" value="Genomic_DNA"/>
</dbReference>
<dbReference type="PANTHER" id="PTHR43409">
    <property type="entry name" value="ANAEROBIC MAGNESIUM-PROTOPORPHYRIN IX MONOMETHYL ESTER CYCLASE-RELATED"/>
    <property type="match status" value="1"/>
</dbReference>
<accession>A0AAX2J6U7</accession>
<dbReference type="Gene3D" id="3.80.30.20">
    <property type="entry name" value="tm_1862 like domain"/>
    <property type="match status" value="1"/>
</dbReference>
<keyword evidence="2" id="KW-0489">Methyltransferase</keyword>
<dbReference type="SMART" id="SM00729">
    <property type="entry name" value="Elp3"/>
    <property type="match status" value="1"/>
</dbReference>
<dbReference type="InterPro" id="IPR007197">
    <property type="entry name" value="rSAM"/>
</dbReference>
<dbReference type="InterPro" id="IPR023404">
    <property type="entry name" value="rSAM_horseshoe"/>
</dbReference>
<dbReference type="InterPro" id="IPR058240">
    <property type="entry name" value="rSAM_sf"/>
</dbReference>
<dbReference type="InterPro" id="IPR006638">
    <property type="entry name" value="Elp3/MiaA/NifB-like_rSAM"/>
</dbReference>
<evidence type="ECO:0000313" key="10">
    <source>
        <dbReference type="Proteomes" id="UP000249008"/>
    </source>
</evidence>
<evidence type="ECO:0000256" key="7">
    <source>
        <dbReference type="ARBA" id="ARBA00023014"/>
    </source>
</evidence>
<evidence type="ECO:0000256" key="6">
    <source>
        <dbReference type="ARBA" id="ARBA00023004"/>
    </source>
</evidence>
<reference evidence="9 10" key="1">
    <citation type="submission" date="2018-06" db="EMBL/GenBank/DDBJ databases">
        <authorList>
            <consortium name="Pathogen Informatics"/>
            <person name="Doyle S."/>
        </authorList>
    </citation>
    <scope>NUCLEOTIDE SEQUENCE [LARGE SCALE GENOMIC DNA]</scope>
    <source>
        <strain evidence="9 10">NCTC12112</strain>
    </source>
</reference>
<dbReference type="KEGG" id="ful:C4N20_08215"/>
<dbReference type="InterPro" id="IPR051198">
    <property type="entry name" value="BchE-like"/>
</dbReference>
<dbReference type="Pfam" id="PF04055">
    <property type="entry name" value="Radical_SAM"/>
    <property type="match status" value="1"/>
</dbReference>
<evidence type="ECO:0000256" key="2">
    <source>
        <dbReference type="ARBA" id="ARBA00022603"/>
    </source>
</evidence>
<dbReference type="AlphaFoldDB" id="A0AAX2J6U7"/>
<dbReference type="RefSeq" id="WP_005978928.1">
    <property type="nucleotide sequence ID" value="NZ_CABKNW010000004.1"/>
</dbReference>
<feature type="domain" description="Radical SAM core" evidence="8">
    <location>
        <begin position="149"/>
        <end position="368"/>
    </location>
</feature>
<dbReference type="SFLD" id="SFLDS00029">
    <property type="entry name" value="Radical_SAM"/>
    <property type="match status" value="1"/>
</dbReference>
<evidence type="ECO:0000259" key="8">
    <source>
        <dbReference type="PROSITE" id="PS51918"/>
    </source>
</evidence>
<dbReference type="GO" id="GO:0046872">
    <property type="term" value="F:metal ion binding"/>
    <property type="evidence" value="ECO:0007669"/>
    <property type="project" value="UniProtKB-KW"/>
</dbReference>
<dbReference type="PROSITE" id="PS51918">
    <property type="entry name" value="RADICAL_SAM"/>
    <property type="match status" value="1"/>
</dbReference>
<keyword evidence="4" id="KW-0949">S-adenosyl-L-methionine</keyword>
<dbReference type="Proteomes" id="UP000249008">
    <property type="component" value="Chromosome 1"/>
</dbReference>
<dbReference type="CDD" id="cd01335">
    <property type="entry name" value="Radical_SAM"/>
    <property type="match status" value="1"/>
</dbReference>
<dbReference type="PANTHER" id="PTHR43409:SF7">
    <property type="entry name" value="BLL1977 PROTEIN"/>
    <property type="match status" value="1"/>
</dbReference>
<sequence>MKVTIIRVNMFEKNSSDAMKPLIFPILDSLTPEGIELEFFDDRIEKLPEEIASDIIVFSAETFSIKRTYMLSQKYKKDSNITVVGGFHSTVLPEESELYCDCVLVGDAEDTWSKMIEDYQKGKLKKRYTSKFSRELGYIDHYHKSFEGRKYQPVGIVQFSRGCKFDCDFCSIKSMYRENVRQKNWDILERELKVLNEKILFFIDDNLFYNKESFFKFLQIIKPLKKRWVCQISLEIAFQDDILEEMKKSGCFMVVIGFESMNSLNLQQMNKKANLTISDYDNAVENIYKHGLLIYGTFIFGYDYDTLENVKGTIDFAHKHNFAVANFNPLIPMPGTKLYDRLEKSERLLYKKWWLEEGYCYGDTVYAPVGMSPEDLKNLCKNARFEFYSIKNILKRLIKNKLHLSLKNMWIYLLINIVSRKEIHLKQGRVLGGR</sequence>
<dbReference type="GO" id="GO:0005829">
    <property type="term" value="C:cytosol"/>
    <property type="evidence" value="ECO:0007669"/>
    <property type="project" value="TreeGrafter"/>
</dbReference>
<dbReference type="InterPro" id="IPR034466">
    <property type="entry name" value="Methyltransferase_Class_B"/>
</dbReference>
<keyword evidence="3" id="KW-0808">Transferase</keyword>
<dbReference type="GO" id="GO:0051539">
    <property type="term" value="F:4 iron, 4 sulfur cluster binding"/>
    <property type="evidence" value="ECO:0007669"/>
    <property type="project" value="UniProtKB-KW"/>
</dbReference>
<proteinExistence type="predicted"/>
<dbReference type="GeneID" id="78454791"/>
<organism evidence="9 10">
    <name type="scientific">Fusobacterium ulcerans</name>
    <dbReference type="NCBI Taxonomy" id="861"/>
    <lineage>
        <taxon>Bacteria</taxon>
        <taxon>Fusobacteriati</taxon>
        <taxon>Fusobacteriota</taxon>
        <taxon>Fusobacteriia</taxon>
        <taxon>Fusobacteriales</taxon>
        <taxon>Fusobacteriaceae</taxon>
        <taxon>Fusobacterium</taxon>
    </lineage>
</organism>
<dbReference type="SFLD" id="SFLDG01082">
    <property type="entry name" value="B12-binding_domain_containing"/>
    <property type="match status" value="1"/>
</dbReference>
<keyword evidence="6" id="KW-0408">Iron</keyword>
<evidence type="ECO:0000256" key="3">
    <source>
        <dbReference type="ARBA" id="ARBA00022679"/>
    </source>
</evidence>
<dbReference type="GO" id="GO:0003824">
    <property type="term" value="F:catalytic activity"/>
    <property type="evidence" value="ECO:0007669"/>
    <property type="project" value="InterPro"/>
</dbReference>
<evidence type="ECO:0000313" key="9">
    <source>
        <dbReference type="EMBL" id="SQI99608.1"/>
    </source>
</evidence>
<gene>
    <name evidence="9" type="ORF">NCTC12112_00192</name>
</gene>
<evidence type="ECO:0000256" key="1">
    <source>
        <dbReference type="ARBA" id="ARBA00001966"/>
    </source>
</evidence>
<protein>
    <submittedName>
        <fullName evidence="9">Uncharacterized protein conserved in bacteria</fullName>
    </submittedName>
</protein>
<comment type="cofactor">
    <cofactor evidence="1">
        <name>[4Fe-4S] cluster</name>
        <dbReference type="ChEBI" id="CHEBI:49883"/>
    </cofactor>
</comment>
<dbReference type="SUPFAM" id="SSF102114">
    <property type="entry name" value="Radical SAM enzymes"/>
    <property type="match status" value="1"/>
</dbReference>
<dbReference type="Gene3D" id="3.40.50.280">
    <property type="entry name" value="Cobalamin-binding domain"/>
    <property type="match status" value="1"/>
</dbReference>
<keyword evidence="5" id="KW-0479">Metal-binding</keyword>
<evidence type="ECO:0000256" key="4">
    <source>
        <dbReference type="ARBA" id="ARBA00022691"/>
    </source>
</evidence>